<name>A0A0W1ANU9_9GAMM</name>
<evidence type="ECO:0000313" key="2">
    <source>
        <dbReference type="Proteomes" id="UP000054729"/>
    </source>
</evidence>
<dbReference type="OrthoDB" id="5650317at2"/>
<organism evidence="1 2">
    <name type="scientific">Legionella waltersii</name>
    <dbReference type="NCBI Taxonomy" id="66969"/>
    <lineage>
        <taxon>Bacteria</taxon>
        <taxon>Pseudomonadati</taxon>
        <taxon>Pseudomonadota</taxon>
        <taxon>Gammaproteobacteria</taxon>
        <taxon>Legionellales</taxon>
        <taxon>Legionellaceae</taxon>
        <taxon>Legionella</taxon>
    </lineage>
</organism>
<comment type="caution">
    <text evidence="1">The sequence shown here is derived from an EMBL/GenBank/DDBJ whole genome shotgun (WGS) entry which is preliminary data.</text>
</comment>
<dbReference type="EMBL" id="LNZB01000005">
    <property type="protein sequence ID" value="KTD82942.1"/>
    <property type="molecule type" value="Genomic_DNA"/>
</dbReference>
<protein>
    <submittedName>
        <fullName evidence="1">Uncharacterized protein</fullName>
    </submittedName>
</protein>
<dbReference type="PATRIC" id="fig|66969.6.peg.176"/>
<dbReference type="RefSeq" id="WP_058479037.1">
    <property type="nucleotide sequence ID" value="NZ_CAAAIQ010000030.1"/>
</dbReference>
<dbReference type="Proteomes" id="UP000054729">
    <property type="component" value="Unassembled WGS sequence"/>
</dbReference>
<accession>A0A0W1ANU9</accession>
<evidence type="ECO:0000313" key="1">
    <source>
        <dbReference type="EMBL" id="KTD82942.1"/>
    </source>
</evidence>
<reference evidence="1 2" key="1">
    <citation type="submission" date="2015-11" db="EMBL/GenBank/DDBJ databases">
        <title>Genomic analysis of 38 Legionella species identifies large and diverse effector repertoires.</title>
        <authorList>
            <person name="Burstein D."/>
            <person name="Amaro F."/>
            <person name="Zusman T."/>
            <person name="Lifshitz Z."/>
            <person name="Cohen O."/>
            <person name="Gilbert J.A."/>
            <person name="Pupko T."/>
            <person name="Shuman H.A."/>
            <person name="Segal G."/>
        </authorList>
    </citation>
    <scope>NUCLEOTIDE SEQUENCE [LARGE SCALE GENOMIC DNA]</scope>
    <source>
        <strain evidence="1 2">ATCC 51914</strain>
    </source>
</reference>
<sequence length="271" mass="31321">MISKFLGMASNLLLARSISASQRVLPRTNFFHQDWRAARYYSLSTQNEWTFTSYFFPQTSFRGQRVSNYENSFTHLVLADKHIRWRVMPQQEMDDATHKELFGLMGREFKFSNFLIDQGQMQLAVDLKNLPKAEIQTLNTNQLSNSSMLAKGESGVLLSAVHGSSILMRALKDQFTFKLEYNPLYVDQQLLSKSLKEEYALLLNKFYRAVPLARRIPDCSEVKEFQAFQREFYKKYGEEAGLCTRNRKAIANELGVSDATLEHNAEVQVKI</sequence>
<keyword evidence="2" id="KW-1185">Reference proteome</keyword>
<gene>
    <name evidence="1" type="ORF">Lwal_0161</name>
</gene>
<proteinExistence type="predicted"/>
<dbReference type="AlphaFoldDB" id="A0A0W1ANU9"/>